<evidence type="ECO:0000313" key="4">
    <source>
        <dbReference type="Proteomes" id="UP001202961"/>
    </source>
</evidence>
<reference evidence="3 4" key="1">
    <citation type="journal article" date="2022" name="Syst. Appl. Microbiol.">
        <title>Rhodopirellula aestuarii sp. nov., a novel member of the genus Rhodopirellula isolated from brackish sediments collected in the Tagus River estuary, Portugal.</title>
        <authorList>
            <person name="Vitorino I.R."/>
            <person name="Klimek D."/>
            <person name="Calusinska M."/>
            <person name="Lobo-da-Cunha A."/>
            <person name="Vasconcelos V."/>
            <person name="Lage O.M."/>
        </authorList>
    </citation>
    <scope>NUCLEOTIDE SEQUENCE [LARGE SCALE GENOMIC DNA]</scope>
    <source>
        <strain evidence="3 4">ICT_H3.1</strain>
    </source>
</reference>
<evidence type="ECO:0008006" key="5">
    <source>
        <dbReference type="Google" id="ProtNLM"/>
    </source>
</evidence>
<keyword evidence="4" id="KW-1185">Reference proteome</keyword>
<evidence type="ECO:0000256" key="2">
    <source>
        <dbReference type="SAM" id="SignalP"/>
    </source>
</evidence>
<dbReference type="Proteomes" id="UP001202961">
    <property type="component" value="Unassembled WGS sequence"/>
</dbReference>
<keyword evidence="1" id="KW-0175">Coiled coil</keyword>
<keyword evidence="2" id="KW-0732">Signal</keyword>
<gene>
    <name evidence="3" type="ORF">NB063_06960</name>
</gene>
<dbReference type="PROSITE" id="PS51257">
    <property type="entry name" value="PROKAR_LIPOPROTEIN"/>
    <property type="match status" value="1"/>
</dbReference>
<proteinExistence type="predicted"/>
<protein>
    <recommendedName>
        <fullName evidence="5">Secreted protein</fullName>
    </recommendedName>
</protein>
<name>A0ABT0U0G1_9BACT</name>
<feature type="signal peptide" evidence="2">
    <location>
        <begin position="1"/>
        <end position="19"/>
    </location>
</feature>
<accession>A0ABT0U0G1</accession>
<evidence type="ECO:0000256" key="1">
    <source>
        <dbReference type="SAM" id="Coils"/>
    </source>
</evidence>
<comment type="caution">
    <text evidence="3">The sequence shown here is derived from an EMBL/GenBank/DDBJ whole genome shotgun (WGS) entry which is preliminary data.</text>
</comment>
<dbReference type="EMBL" id="JAMQBK010000021">
    <property type="protein sequence ID" value="MCM2370363.1"/>
    <property type="molecule type" value="Genomic_DNA"/>
</dbReference>
<feature type="chain" id="PRO_5047096574" description="Secreted protein" evidence="2">
    <location>
        <begin position="20"/>
        <end position="66"/>
    </location>
</feature>
<dbReference type="RefSeq" id="WP_250928032.1">
    <property type="nucleotide sequence ID" value="NZ_JAMQBK010000021.1"/>
</dbReference>
<evidence type="ECO:0000313" key="3">
    <source>
        <dbReference type="EMBL" id="MCM2370363.1"/>
    </source>
</evidence>
<feature type="coiled-coil region" evidence="1">
    <location>
        <begin position="26"/>
        <end position="64"/>
    </location>
</feature>
<organism evidence="3 4">
    <name type="scientific">Aporhodopirellula aestuarii</name>
    <dbReference type="NCBI Taxonomy" id="2950107"/>
    <lineage>
        <taxon>Bacteria</taxon>
        <taxon>Pseudomonadati</taxon>
        <taxon>Planctomycetota</taxon>
        <taxon>Planctomycetia</taxon>
        <taxon>Pirellulales</taxon>
        <taxon>Pirellulaceae</taxon>
        <taxon>Aporhodopirellula</taxon>
    </lineage>
</organism>
<sequence length="66" mass="7131">MMKMLTLFALLFVGFVAVGCDSASNSNVAESASEDAKEEYRRLLKESEQGMADLDEEAKAAGNKPD</sequence>